<proteinExistence type="predicted"/>
<dbReference type="InterPro" id="IPR008928">
    <property type="entry name" value="6-hairpin_glycosidase_sf"/>
</dbReference>
<reference evidence="2" key="1">
    <citation type="submission" date="2016-10" db="EMBL/GenBank/DDBJ databases">
        <title>Sequence of Gallionella enrichment culture.</title>
        <authorList>
            <person name="Poehlein A."/>
            <person name="Muehling M."/>
            <person name="Daniel R."/>
        </authorList>
    </citation>
    <scope>NUCLEOTIDE SEQUENCE</scope>
</reference>
<gene>
    <name evidence="2" type="ORF">GALL_104120</name>
</gene>
<sequence length="525" mass="57817">MNRRQFIALGAGALLAARTRGLGALAPEPSRAPAFTTANRRWQSAYDQALAVLAGNVRILPRYPEPVLIEGSVYKGIWMECGPHEALVYRKFRPDVARNSHLVFFALQHADGQLPANNKVSETGFGQIQMVVPIAATAWELARATRDEELLHTAYASCSRWDAWLERHRMTRGAGLVEGFCTYDTGNDNSPRWAGLPNQCPHADARLCPPISSLPRLCPDLSATTYGGRIALAAMAHALGQNSEADRWTERADALRKAILAKLYSPEDGAFYDLDAHDRFVRIRSEIITRVCGEHVPDQALFDSLWARQIHNPEAFWAPYPFPSVALDDPRFVRPIPRNSWGGAAQALTALRAGRWLDHYGRPAEFAQMMDRWCEAIQCDMSFRQQLDPLTGAFTQADAPGYSPCALVMMDYTWRLAGIHEEPGGIHWNIRPGHPASDAARFRLPTDAGPEAALDYDARGARLSLGGRPVGRIDSGTVRLVTDTQGRPLALVGVASSPQSIELRLAGLPPRTLAVHANERISLQG</sequence>
<name>A0A1J5STV5_9ZZZZ</name>
<evidence type="ECO:0000313" key="2">
    <source>
        <dbReference type="EMBL" id="OIR07453.1"/>
    </source>
</evidence>
<dbReference type="InterPro" id="IPR012341">
    <property type="entry name" value="6hp_glycosidase-like_sf"/>
</dbReference>
<dbReference type="InterPro" id="IPR054491">
    <property type="entry name" value="MGH1-like_GH"/>
</dbReference>
<dbReference type="AlphaFoldDB" id="A0A1J5STV5"/>
<protein>
    <submittedName>
        <fullName evidence="2">Alpha-glucosidase</fullName>
    </submittedName>
</protein>
<dbReference type="Pfam" id="PF22422">
    <property type="entry name" value="MGH1-like_GH"/>
    <property type="match status" value="1"/>
</dbReference>
<dbReference type="SUPFAM" id="SSF48208">
    <property type="entry name" value="Six-hairpin glycosidases"/>
    <property type="match status" value="1"/>
</dbReference>
<dbReference type="GO" id="GO:0005975">
    <property type="term" value="P:carbohydrate metabolic process"/>
    <property type="evidence" value="ECO:0007669"/>
    <property type="project" value="InterPro"/>
</dbReference>
<dbReference type="Gene3D" id="1.50.10.10">
    <property type="match status" value="1"/>
</dbReference>
<organism evidence="2">
    <name type="scientific">mine drainage metagenome</name>
    <dbReference type="NCBI Taxonomy" id="410659"/>
    <lineage>
        <taxon>unclassified sequences</taxon>
        <taxon>metagenomes</taxon>
        <taxon>ecological metagenomes</taxon>
    </lineage>
</organism>
<accession>A0A1J5STV5</accession>
<evidence type="ECO:0000259" key="1">
    <source>
        <dbReference type="Pfam" id="PF22422"/>
    </source>
</evidence>
<feature type="domain" description="Mannosylglycerate hydrolase MGH1-like glycoside hydrolase" evidence="1">
    <location>
        <begin position="83"/>
        <end position="396"/>
    </location>
</feature>
<comment type="caution">
    <text evidence="2">The sequence shown here is derived from an EMBL/GenBank/DDBJ whole genome shotgun (WGS) entry which is preliminary data.</text>
</comment>
<dbReference type="EMBL" id="MLJW01000037">
    <property type="protein sequence ID" value="OIR07453.1"/>
    <property type="molecule type" value="Genomic_DNA"/>
</dbReference>